<evidence type="ECO:0000313" key="5">
    <source>
        <dbReference type="EMBL" id="KIX07786.1"/>
    </source>
</evidence>
<feature type="chain" id="PRO_5002261069" description="Carboxylesterase type B domain-containing protein" evidence="3">
    <location>
        <begin position="22"/>
        <end position="582"/>
    </location>
</feature>
<dbReference type="EMBL" id="KN847476">
    <property type="protein sequence ID" value="KIX07786.1"/>
    <property type="molecule type" value="Genomic_DNA"/>
</dbReference>
<name>A0A0D2IWM8_9EURO</name>
<dbReference type="InterPro" id="IPR002018">
    <property type="entry name" value="CarbesteraseB"/>
</dbReference>
<dbReference type="GeneID" id="25290511"/>
<dbReference type="PANTHER" id="PTHR43918:SF4">
    <property type="entry name" value="CARBOXYLIC ESTER HYDROLASE"/>
    <property type="match status" value="1"/>
</dbReference>
<dbReference type="Gene3D" id="3.40.50.1820">
    <property type="entry name" value="alpha/beta hydrolase"/>
    <property type="match status" value="1"/>
</dbReference>
<sequence>MRLLETFFVFWLSIIIATVVGQSPVIVHDNVHNLTYIGYNYSGVENFQGIRYGKDTSGSNRFKHPRAFTYPAGTTVAATAAGPSCPQNTIQSFIGFTQNPGVYNMSEDCLNLRIARSAGTKQNANLPVMVWIYGGGDETGSANYSLYDPTALVLGAEAKGTPLMFVAMNYRLNIFGFANSPALRAEKSLNSGLLDQRLALEWIQENIAAFGGNPKEVTLFGQSDGATGIGLQMTAYGGKGSVPFRRGIMESGSPAGDPGVSGNFTIISTSTVAGLADCTGTNSSMVLACLRQLRMTTLLGAVLTYENMTKNETSQDIFFPTIDGDFIPAPPSSLIRKGQFHKNISIIAGWTYNDGSIFTSPTLNSSEQVRGFVQASYPHVNSSTLQTLLSLYPVNDFAAAAQAVTISPYFLQGAEIYRDINFACPAMDVAHHVAQYGSPSYLYELNATSFDSLLMLANASFEGVIHISDVPFVFNRANIGLGITAAQHAIQTAMSGSWARFVDDGNPNGNGTTAFSGWTRAYNKTEAAVKSQTVQHASVRVIGGLNAGQHELKMNAARGIEPQLLKRCAFLNSESFYQQLQT</sequence>
<dbReference type="Proteomes" id="UP000053617">
    <property type="component" value="Unassembled WGS sequence"/>
</dbReference>
<proteinExistence type="inferred from homology"/>
<keyword evidence="6" id="KW-1185">Reference proteome</keyword>
<evidence type="ECO:0000313" key="6">
    <source>
        <dbReference type="Proteomes" id="UP000053617"/>
    </source>
</evidence>
<dbReference type="ESTHER" id="9euro-a0a0d2iwm8">
    <property type="family name" value="Fungal_carboxylesterase_lipase"/>
</dbReference>
<dbReference type="RefSeq" id="XP_013274922.1">
    <property type="nucleotide sequence ID" value="XM_013419468.1"/>
</dbReference>
<feature type="domain" description="Carboxylesterase type B" evidence="4">
    <location>
        <begin position="43"/>
        <end position="523"/>
    </location>
</feature>
<evidence type="ECO:0000256" key="3">
    <source>
        <dbReference type="SAM" id="SignalP"/>
    </source>
</evidence>
<dbReference type="AlphaFoldDB" id="A0A0D2IWM8"/>
<comment type="similarity">
    <text evidence="1">Belongs to the type-B carboxylesterase/lipase family.</text>
</comment>
<dbReference type="InterPro" id="IPR029058">
    <property type="entry name" value="AB_hydrolase_fold"/>
</dbReference>
<dbReference type="SUPFAM" id="SSF53474">
    <property type="entry name" value="alpha/beta-Hydrolases"/>
    <property type="match status" value="1"/>
</dbReference>
<accession>A0A0D2IWM8</accession>
<dbReference type="InterPro" id="IPR050654">
    <property type="entry name" value="AChE-related_enzymes"/>
</dbReference>
<dbReference type="STRING" id="1442369.A0A0D2IWM8"/>
<evidence type="ECO:0000256" key="1">
    <source>
        <dbReference type="ARBA" id="ARBA00005964"/>
    </source>
</evidence>
<protein>
    <recommendedName>
        <fullName evidence="4">Carboxylesterase type B domain-containing protein</fullName>
    </recommendedName>
</protein>
<keyword evidence="2" id="KW-0378">Hydrolase</keyword>
<evidence type="ECO:0000256" key="2">
    <source>
        <dbReference type="ARBA" id="ARBA00022801"/>
    </source>
</evidence>
<feature type="signal peptide" evidence="3">
    <location>
        <begin position="1"/>
        <end position="21"/>
    </location>
</feature>
<gene>
    <name evidence="5" type="ORF">Z518_02440</name>
</gene>
<dbReference type="Pfam" id="PF00135">
    <property type="entry name" value="COesterase"/>
    <property type="match status" value="1"/>
</dbReference>
<reference evidence="5 6" key="1">
    <citation type="submission" date="2015-01" db="EMBL/GenBank/DDBJ databases">
        <title>The Genome Sequence of Rhinocladiella mackenzie CBS 650.93.</title>
        <authorList>
            <consortium name="The Broad Institute Genomics Platform"/>
            <person name="Cuomo C."/>
            <person name="de Hoog S."/>
            <person name="Gorbushina A."/>
            <person name="Stielow B."/>
            <person name="Teixiera M."/>
            <person name="Abouelleil A."/>
            <person name="Chapman S.B."/>
            <person name="Priest M."/>
            <person name="Young S.K."/>
            <person name="Wortman J."/>
            <person name="Nusbaum C."/>
            <person name="Birren B."/>
        </authorList>
    </citation>
    <scope>NUCLEOTIDE SEQUENCE [LARGE SCALE GENOMIC DNA]</scope>
    <source>
        <strain evidence="5 6">CBS 650.93</strain>
    </source>
</reference>
<evidence type="ECO:0000259" key="4">
    <source>
        <dbReference type="Pfam" id="PF00135"/>
    </source>
</evidence>
<dbReference type="OrthoDB" id="408631at2759"/>
<dbReference type="GO" id="GO:0052689">
    <property type="term" value="F:carboxylic ester hydrolase activity"/>
    <property type="evidence" value="ECO:0007669"/>
    <property type="project" value="TreeGrafter"/>
</dbReference>
<dbReference type="VEuPathDB" id="FungiDB:Z518_02440"/>
<keyword evidence="3" id="KW-0732">Signal</keyword>
<dbReference type="PANTHER" id="PTHR43918">
    <property type="entry name" value="ACETYLCHOLINESTERASE"/>
    <property type="match status" value="1"/>
</dbReference>
<dbReference type="HOGENOM" id="CLU_006586_10_4_1"/>
<organism evidence="5 6">
    <name type="scientific">Rhinocladiella mackenziei CBS 650.93</name>
    <dbReference type="NCBI Taxonomy" id="1442369"/>
    <lineage>
        <taxon>Eukaryota</taxon>
        <taxon>Fungi</taxon>
        <taxon>Dikarya</taxon>
        <taxon>Ascomycota</taxon>
        <taxon>Pezizomycotina</taxon>
        <taxon>Eurotiomycetes</taxon>
        <taxon>Chaetothyriomycetidae</taxon>
        <taxon>Chaetothyriales</taxon>
        <taxon>Herpotrichiellaceae</taxon>
        <taxon>Rhinocladiella</taxon>
    </lineage>
</organism>